<proteinExistence type="predicted"/>
<evidence type="ECO:0000313" key="1">
    <source>
        <dbReference type="EMBL" id="KAJ8710907.1"/>
    </source>
</evidence>
<organism evidence="1 2">
    <name type="scientific">Mythimna loreyi</name>
    <dbReference type="NCBI Taxonomy" id="667449"/>
    <lineage>
        <taxon>Eukaryota</taxon>
        <taxon>Metazoa</taxon>
        <taxon>Ecdysozoa</taxon>
        <taxon>Arthropoda</taxon>
        <taxon>Hexapoda</taxon>
        <taxon>Insecta</taxon>
        <taxon>Pterygota</taxon>
        <taxon>Neoptera</taxon>
        <taxon>Endopterygota</taxon>
        <taxon>Lepidoptera</taxon>
        <taxon>Glossata</taxon>
        <taxon>Ditrysia</taxon>
        <taxon>Noctuoidea</taxon>
        <taxon>Noctuidae</taxon>
        <taxon>Noctuinae</taxon>
        <taxon>Hadenini</taxon>
        <taxon>Mythimna</taxon>
    </lineage>
</organism>
<name>A0ACC2QDG9_9NEOP</name>
<comment type="caution">
    <text evidence="1">The sequence shown here is derived from an EMBL/GenBank/DDBJ whole genome shotgun (WGS) entry which is preliminary data.</text>
</comment>
<accession>A0ACC2QDG9</accession>
<reference evidence="1" key="1">
    <citation type="submission" date="2023-03" db="EMBL/GenBank/DDBJ databases">
        <title>Chromosome-level genomes of two armyworms, Mythimna separata and Mythimna loreyi, provide insights into the biosynthesis and reception of sex pheromones.</title>
        <authorList>
            <person name="Zhao H."/>
        </authorList>
    </citation>
    <scope>NUCLEOTIDE SEQUENCE</scope>
    <source>
        <strain evidence="1">BeijingLab</strain>
    </source>
</reference>
<gene>
    <name evidence="1" type="ORF">PYW08_009422</name>
</gene>
<keyword evidence="2" id="KW-1185">Reference proteome</keyword>
<dbReference type="EMBL" id="CM056799">
    <property type="protein sequence ID" value="KAJ8710907.1"/>
    <property type="molecule type" value="Genomic_DNA"/>
</dbReference>
<protein>
    <submittedName>
        <fullName evidence="1">Uncharacterized protein</fullName>
    </submittedName>
</protein>
<dbReference type="Proteomes" id="UP001231649">
    <property type="component" value="Chromosome 23"/>
</dbReference>
<sequence>MTNFISLVVALSLLINEIHILYDSRILKNKFFTSNLVYLLSICLLLREIELFPFLESRKYYLLCYLLEVPITIILLEGFLYCLWKPIQDYLLYNADAILVNLAEERGLEWLVCHMCCGQSNCTTIFAALPQEARLPYLSPSVKCW</sequence>
<evidence type="ECO:0000313" key="2">
    <source>
        <dbReference type="Proteomes" id="UP001231649"/>
    </source>
</evidence>